<organism evidence="2">
    <name type="scientific">Sipha flava</name>
    <name type="common">yellow sugarcane aphid</name>
    <dbReference type="NCBI Taxonomy" id="143950"/>
    <lineage>
        <taxon>Eukaryota</taxon>
        <taxon>Metazoa</taxon>
        <taxon>Ecdysozoa</taxon>
        <taxon>Arthropoda</taxon>
        <taxon>Hexapoda</taxon>
        <taxon>Insecta</taxon>
        <taxon>Pterygota</taxon>
        <taxon>Neoptera</taxon>
        <taxon>Paraneoptera</taxon>
        <taxon>Hemiptera</taxon>
        <taxon>Sternorrhyncha</taxon>
        <taxon>Aphidomorpha</taxon>
        <taxon>Aphidoidea</taxon>
        <taxon>Aphididae</taxon>
        <taxon>Sipha</taxon>
    </lineage>
</organism>
<feature type="compositionally biased region" description="Basic and acidic residues" evidence="1">
    <location>
        <begin position="95"/>
        <end position="104"/>
    </location>
</feature>
<proteinExistence type="predicted"/>
<dbReference type="AlphaFoldDB" id="A0A2S2QJT8"/>
<feature type="region of interest" description="Disordered" evidence="1">
    <location>
        <begin position="95"/>
        <end position="127"/>
    </location>
</feature>
<dbReference type="EMBL" id="GGMS01008587">
    <property type="protein sequence ID" value="MBY77790.1"/>
    <property type="molecule type" value="Transcribed_RNA"/>
</dbReference>
<evidence type="ECO:0000313" key="2">
    <source>
        <dbReference type="EMBL" id="MBY77790.1"/>
    </source>
</evidence>
<protein>
    <submittedName>
        <fullName evidence="2">Uncharacterized protein</fullName>
    </submittedName>
</protein>
<evidence type="ECO:0000256" key="1">
    <source>
        <dbReference type="SAM" id="MobiDB-lite"/>
    </source>
</evidence>
<name>A0A2S2QJT8_9HEMI</name>
<sequence>MIAIVLDSLSNVNPDSTPRKCCKDNEAFVWPCLYRSLLSLYNCKCKQSATGDSFRITHHLDFHFLPSRNLTVPSITVFKSVIILLKRVGADRKKSPHALAHDDTNTLARNKNVNPNSREEKKKNTKTKRGYTVFRRLEIRTLAVYSYSTND</sequence>
<feature type="compositionally biased region" description="Polar residues" evidence="1">
    <location>
        <begin position="105"/>
        <end position="115"/>
    </location>
</feature>
<accession>A0A2S2QJT8</accession>
<reference evidence="2" key="1">
    <citation type="submission" date="2018-04" db="EMBL/GenBank/DDBJ databases">
        <title>Transcriptome assembly of Sipha flava.</title>
        <authorList>
            <person name="Scully E.D."/>
            <person name="Geib S.M."/>
            <person name="Palmer N.A."/>
            <person name="Koch K."/>
            <person name="Bradshaw J."/>
            <person name="Heng-Moss T."/>
            <person name="Sarath G."/>
        </authorList>
    </citation>
    <scope>NUCLEOTIDE SEQUENCE</scope>
</reference>
<gene>
    <name evidence="2" type="ORF">g.30260</name>
</gene>